<evidence type="ECO:0000313" key="1">
    <source>
        <dbReference type="EMBL" id="ATY63033.1"/>
    </source>
</evidence>
<protein>
    <submittedName>
        <fullName evidence="1">Uncharacterized protein</fullName>
    </submittedName>
</protein>
<dbReference type="AlphaFoldDB" id="A0A2H4SIU5"/>
<organism evidence="1 2">
    <name type="scientific">Cordyceps militaris</name>
    <name type="common">Caterpillar fungus</name>
    <name type="synonym">Clavaria militaris</name>
    <dbReference type="NCBI Taxonomy" id="73501"/>
    <lineage>
        <taxon>Eukaryota</taxon>
        <taxon>Fungi</taxon>
        <taxon>Dikarya</taxon>
        <taxon>Ascomycota</taxon>
        <taxon>Pezizomycotina</taxon>
        <taxon>Sordariomycetes</taxon>
        <taxon>Hypocreomycetidae</taxon>
        <taxon>Hypocreales</taxon>
        <taxon>Cordycipitaceae</taxon>
        <taxon>Cordyceps</taxon>
    </lineage>
</organism>
<dbReference type="EMBL" id="CP023324">
    <property type="protein sequence ID" value="ATY63033.1"/>
    <property type="molecule type" value="Genomic_DNA"/>
</dbReference>
<accession>A0A2H4SIU5</accession>
<dbReference type="VEuPathDB" id="FungiDB:A9K55_008815"/>
<name>A0A2H4SIU5_CORMI</name>
<sequence>MRTTYIADDDNVPRCWNPDILITLHCTRGTILHSASPSQGLVASCWWIKDQKRTGKLREKAWLLEFACRRVAAAPSKSDCTLPHRRWPAVA</sequence>
<evidence type="ECO:0000313" key="2">
    <source>
        <dbReference type="Proteomes" id="UP000323067"/>
    </source>
</evidence>
<gene>
    <name evidence="1" type="ORF">A9K55_008815</name>
</gene>
<reference evidence="1 2" key="1">
    <citation type="journal article" date="2017" name="BMC Genomics">
        <title>Chromosome level assembly and secondary metabolite potential of the parasitic fungus Cordyceps militaris.</title>
        <authorList>
            <person name="Kramer G.J."/>
            <person name="Nodwell J.R."/>
        </authorList>
    </citation>
    <scope>NUCLEOTIDE SEQUENCE [LARGE SCALE GENOMIC DNA]</scope>
    <source>
        <strain evidence="1 2">ATCC 34164</strain>
    </source>
</reference>
<dbReference type="Proteomes" id="UP000323067">
    <property type="component" value="Chromosome vii"/>
</dbReference>
<proteinExistence type="predicted"/>